<feature type="compositionally biased region" description="Basic and acidic residues" evidence="1">
    <location>
        <begin position="112"/>
        <end position="121"/>
    </location>
</feature>
<accession>A0AAV7NEG9</accession>
<organism evidence="2 3">
    <name type="scientific">Pleurodeles waltl</name>
    <name type="common">Iberian ribbed newt</name>
    <dbReference type="NCBI Taxonomy" id="8319"/>
    <lineage>
        <taxon>Eukaryota</taxon>
        <taxon>Metazoa</taxon>
        <taxon>Chordata</taxon>
        <taxon>Craniata</taxon>
        <taxon>Vertebrata</taxon>
        <taxon>Euteleostomi</taxon>
        <taxon>Amphibia</taxon>
        <taxon>Batrachia</taxon>
        <taxon>Caudata</taxon>
        <taxon>Salamandroidea</taxon>
        <taxon>Salamandridae</taxon>
        <taxon>Pleurodelinae</taxon>
        <taxon>Pleurodeles</taxon>
    </lineage>
</organism>
<sequence length="121" mass="13496">KKKKHRDAGAAACAAVNLFGYVEAAAQPRVSLCERIVKRRPCAPGAARCTPATTWQRHGGKPRRALPRSVGHVISIDLRSWPAKPPFLIWKHEEQHGARTACHNRATTADTYKNKTEHREL</sequence>
<feature type="region of interest" description="Disordered" evidence="1">
    <location>
        <begin position="99"/>
        <end position="121"/>
    </location>
</feature>
<evidence type="ECO:0000256" key="1">
    <source>
        <dbReference type="SAM" id="MobiDB-lite"/>
    </source>
</evidence>
<reference evidence="2" key="1">
    <citation type="journal article" date="2022" name="bioRxiv">
        <title>Sequencing and chromosome-scale assembly of the giantPleurodeles waltlgenome.</title>
        <authorList>
            <person name="Brown T."/>
            <person name="Elewa A."/>
            <person name="Iarovenko S."/>
            <person name="Subramanian E."/>
            <person name="Araus A.J."/>
            <person name="Petzold A."/>
            <person name="Susuki M."/>
            <person name="Suzuki K.-i.T."/>
            <person name="Hayashi T."/>
            <person name="Toyoda A."/>
            <person name="Oliveira C."/>
            <person name="Osipova E."/>
            <person name="Leigh N.D."/>
            <person name="Simon A."/>
            <person name="Yun M.H."/>
        </authorList>
    </citation>
    <scope>NUCLEOTIDE SEQUENCE</scope>
    <source>
        <strain evidence="2">20211129_DDA</strain>
        <tissue evidence="2">Liver</tissue>
    </source>
</reference>
<dbReference type="AlphaFoldDB" id="A0AAV7NEG9"/>
<feature type="non-terminal residue" evidence="2">
    <location>
        <position position="121"/>
    </location>
</feature>
<evidence type="ECO:0000313" key="2">
    <source>
        <dbReference type="EMBL" id="KAJ1113876.1"/>
    </source>
</evidence>
<dbReference type="Proteomes" id="UP001066276">
    <property type="component" value="Chromosome 8"/>
</dbReference>
<name>A0AAV7NEG9_PLEWA</name>
<evidence type="ECO:0000313" key="3">
    <source>
        <dbReference type="Proteomes" id="UP001066276"/>
    </source>
</evidence>
<gene>
    <name evidence="2" type="ORF">NDU88_002117</name>
</gene>
<dbReference type="EMBL" id="JANPWB010000012">
    <property type="protein sequence ID" value="KAJ1113876.1"/>
    <property type="molecule type" value="Genomic_DNA"/>
</dbReference>
<feature type="non-terminal residue" evidence="2">
    <location>
        <position position="1"/>
    </location>
</feature>
<comment type="caution">
    <text evidence="2">The sequence shown here is derived from an EMBL/GenBank/DDBJ whole genome shotgun (WGS) entry which is preliminary data.</text>
</comment>
<protein>
    <submittedName>
        <fullName evidence="2">Uncharacterized protein</fullName>
    </submittedName>
</protein>
<proteinExistence type="predicted"/>
<keyword evidence="3" id="KW-1185">Reference proteome</keyword>